<feature type="region of interest" description="Disordered" evidence="1">
    <location>
        <begin position="1"/>
        <end position="95"/>
    </location>
</feature>
<evidence type="ECO:0000313" key="3">
    <source>
        <dbReference type="Proteomes" id="UP001153269"/>
    </source>
</evidence>
<sequence>MEEIQALQRNMEVQSGVQQAEPHPLGSPRSGANQQSALDDSQTDAGGGPSSENQSTNVQPAGQRDDTKDVNHRSVAGGRNARCQSAREAPRAPEQINARFNLPEVALGECFPVTPPDQPADSWATAAAVSSISPDSLFIKRYIREDEVPLSDLRSPARSGCGI</sequence>
<dbReference type="AlphaFoldDB" id="A0A9N7YU31"/>
<keyword evidence="3" id="KW-1185">Reference proteome</keyword>
<accession>A0A9N7YU31</accession>
<gene>
    <name evidence="2" type="ORF">PLEPLA_LOCUS25630</name>
</gene>
<evidence type="ECO:0000313" key="2">
    <source>
        <dbReference type="EMBL" id="CAB1437592.1"/>
    </source>
</evidence>
<evidence type="ECO:0000256" key="1">
    <source>
        <dbReference type="SAM" id="MobiDB-lite"/>
    </source>
</evidence>
<reference evidence="2" key="1">
    <citation type="submission" date="2020-03" db="EMBL/GenBank/DDBJ databases">
        <authorList>
            <person name="Weist P."/>
        </authorList>
    </citation>
    <scope>NUCLEOTIDE SEQUENCE</scope>
</reference>
<comment type="caution">
    <text evidence="2">The sequence shown here is derived from an EMBL/GenBank/DDBJ whole genome shotgun (WGS) entry which is preliminary data.</text>
</comment>
<protein>
    <submittedName>
        <fullName evidence="2">Uncharacterized protein</fullName>
    </submittedName>
</protein>
<proteinExistence type="predicted"/>
<feature type="compositionally biased region" description="Polar residues" evidence="1">
    <location>
        <begin position="7"/>
        <end position="18"/>
    </location>
</feature>
<dbReference type="Proteomes" id="UP001153269">
    <property type="component" value="Unassembled WGS sequence"/>
</dbReference>
<feature type="compositionally biased region" description="Polar residues" evidence="1">
    <location>
        <begin position="30"/>
        <end position="60"/>
    </location>
</feature>
<name>A0A9N7YU31_PLEPL</name>
<dbReference type="EMBL" id="CADEAL010002046">
    <property type="protein sequence ID" value="CAB1437592.1"/>
    <property type="molecule type" value="Genomic_DNA"/>
</dbReference>
<organism evidence="2 3">
    <name type="scientific">Pleuronectes platessa</name>
    <name type="common">European plaice</name>
    <dbReference type="NCBI Taxonomy" id="8262"/>
    <lineage>
        <taxon>Eukaryota</taxon>
        <taxon>Metazoa</taxon>
        <taxon>Chordata</taxon>
        <taxon>Craniata</taxon>
        <taxon>Vertebrata</taxon>
        <taxon>Euteleostomi</taxon>
        <taxon>Actinopterygii</taxon>
        <taxon>Neopterygii</taxon>
        <taxon>Teleostei</taxon>
        <taxon>Neoteleostei</taxon>
        <taxon>Acanthomorphata</taxon>
        <taxon>Carangaria</taxon>
        <taxon>Pleuronectiformes</taxon>
        <taxon>Pleuronectoidei</taxon>
        <taxon>Pleuronectidae</taxon>
        <taxon>Pleuronectes</taxon>
    </lineage>
</organism>
<feature type="compositionally biased region" description="Basic and acidic residues" evidence="1">
    <location>
        <begin position="63"/>
        <end position="72"/>
    </location>
</feature>